<proteinExistence type="inferred from homology"/>
<dbReference type="GO" id="GO:0003676">
    <property type="term" value="F:nucleic acid binding"/>
    <property type="evidence" value="ECO:0007669"/>
    <property type="project" value="InterPro"/>
</dbReference>
<dbReference type="GO" id="GO:0005829">
    <property type="term" value="C:cytosol"/>
    <property type="evidence" value="ECO:0007669"/>
    <property type="project" value="TreeGrafter"/>
</dbReference>
<dbReference type="PROSITE" id="PS51194">
    <property type="entry name" value="HELICASE_CTER"/>
    <property type="match status" value="1"/>
</dbReference>
<reference evidence="9 10" key="1">
    <citation type="submission" date="2018-11" db="EMBL/GenBank/DDBJ databases">
        <title>Aerococcus sp. SJQ22, whole genome shotgun sequence.</title>
        <authorList>
            <person name="Sun L."/>
            <person name="Gao X."/>
            <person name="Chen W."/>
            <person name="Huang K."/>
        </authorList>
    </citation>
    <scope>NUCLEOTIDE SEQUENCE [LARGE SCALE GENOMIC DNA]</scope>
    <source>
        <strain evidence="9 10">SJQ22</strain>
    </source>
</reference>
<dbReference type="PROSITE" id="PS51192">
    <property type="entry name" value="HELICASE_ATP_BIND_1"/>
    <property type="match status" value="1"/>
</dbReference>
<feature type="domain" description="Helicase ATP-binding" evidence="7">
    <location>
        <begin position="42"/>
        <end position="219"/>
    </location>
</feature>
<dbReference type="InterPro" id="IPR044742">
    <property type="entry name" value="DEAD/DEAH_RhlB"/>
</dbReference>
<evidence type="ECO:0000256" key="4">
    <source>
        <dbReference type="ARBA" id="ARBA00022840"/>
    </source>
</evidence>
<gene>
    <name evidence="9" type="ORF">EF384_05220</name>
</gene>
<evidence type="ECO:0000256" key="6">
    <source>
        <dbReference type="SAM" id="MobiDB-lite"/>
    </source>
</evidence>
<feature type="compositionally biased region" description="Basic and acidic residues" evidence="6">
    <location>
        <begin position="396"/>
        <end position="415"/>
    </location>
</feature>
<feature type="compositionally biased region" description="Basic residues" evidence="6">
    <location>
        <begin position="430"/>
        <end position="439"/>
    </location>
</feature>
<dbReference type="Proteomes" id="UP000273977">
    <property type="component" value="Unassembled WGS sequence"/>
</dbReference>
<comment type="caution">
    <text evidence="9">The sequence shown here is derived from an EMBL/GenBank/DDBJ whole genome shotgun (WGS) entry which is preliminary data.</text>
</comment>
<dbReference type="RefSeq" id="WP_123779947.1">
    <property type="nucleotide sequence ID" value="NZ_RKMG01000013.1"/>
</dbReference>
<dbReference type="PANTHER" id="PTHR47959:SF1">
    <property type="entry name" value="ATP-DEPENDENT RNA HELICASE DBPA"/>
    <property type="match status" value="1"/>
</dbReference>
<dbReference type="PANTHER" id="PTHR47959">
    <property type="entry name" value="ATP-DEPENDENT RNA HELICASE RHLE-RELATED"/>
    <property type="match status" value="1"/>
</dbReference>
<dbReference type="InterPro" id="IPR014001">
    <property type="entry name" value="Helicase_ATP-bd"/>
</dbReference>
<comment type="similarity">
    <text evidence="5">Belongs to the DEAD box helicase family.</text>
</comment>
<feature type="region of interest" description="Disordered" evidence="6">
    <location>
        <begin position="388"/>
        <end position="459"/>
    </location>
</feature>
<dbReference type="GO" id="GO:0005524">
    <property type="term" value="F:ATP binding"/>
    <property type="evidence" value="ECO:0007669"/>
    <property type="project" value="UniProtKB-KW"/>
</dbReference>
<dbReference type="OrthoDB" id="9805696at2"/>
<accession>A0A3N4GJ23</accession>
<feature type="domain" description="Helicase C-terminal" evidence="8">
    <location>
        <begin position="247"/>
        <end position="393"/>
    </location>
</feature>
<keyword evidence="2" id="KW-0378">Hydrolase</keyword>
<organism evidence="9 10">
    <name type="scientific">Aerococcus agrisoli</name>
    <dbReference type="NCBI Taxonomy" id="2487350"/>
    <lineage>
        <taxon>Bacteria</taxon>
        <taxon>Bacillati</taxon>
        <taxon>Bacillota</taxon>
        <taxon>Bacilli</taxon>
        <taxon>Lactobacillales</taxon>
        <taxon>Aerococcaceae</taxon>
        <taxon>Aerococcus</taxon>
    </lineage>
</organism>
<evidence type="ECO:0000313" key="9">
    <source>
        <dbReference type="EMBL" id="RPA60566.1"/>
    </source>
</evidence>
<evidence type="ECO:0000256" key="2">
    <source>
        <dbReference type="ARBA" id="ARBA00022801"/>
    </source>
</evidence>
<name>A0A3N4GJ23_9LACT</name>
<dbReference type="SMART" id="SM00487">
    <property type="entry name" value="DEXDc"/>
    <property type="match status" value="1"/>
</dbReference>
<dbReference type="Pfam" id="PF00271">
    <property type="entry name" value="Helicase_C"/>
    <property type="match status" value="1"/>
</dbReference>
<dbReference type="SMART" id="SM00490">
    <property type="entry name" value="HELICc"/>
    <property type="match status" value="1"/>
</dbReference>
<keyword evidence="4" id="KW-0067">ATP-binding</keyword>
<sequence>MNENETQVSGISGIVEKFPKALQEKWLANGFDQATDIQTNTFEAMYNKEAVIGSAPTGSGKTLAYLLPVLSRMADERSTTGNFRGGLKLVVLVPSQELASQVGDVVQDWARALNFKSTKIIGGANVKRQIEKLKDHPDIVVGTPGRMIELIDQRKMKVHEVETIIIDEADALLDEEHIKQTKSLVRKMPGKAQVALFSATVPDTLAGLAQDMLNGPAVEISADAIGDAFEKQRVDGYITVPVRKRDDMLRRLAQVKGMQALVFVRTMAEIEQLQQKLQFNHIETAYLHSKMAAQNRQQAINKFAKGEYTYLFTTDVAARGLDIDELPMVIQYDLPATPEQYLHRAGRTGRMGKYGLVITFVNERSLRELKKNTGENIELKAFYTYGGQLTDVSPEDQPREDIEGNDPNHEGEAPRQHKPKAKPSVQQKGPKPKVRKKNRSRDSKNKGYRKHSGPKTNQE</sequence>
<keyword evidence="3 9" id="KW-0347">Helicase</keyword>
<evidence type="ECO:0000259" key="8">
    <source>
        <dbReference type="PROSITE" id="PS51194"/>
    </source>
</evidence>
<dbReference type="InterPro" id="IPR011545">
    <property type="entry name" value="DEAD/DEAH_box_helicase_dom"/>
</dbReference>
<dbReference type="EMBL" id="RKMG01000013">
    <property type="protein sequence ID" value="RPA60566.1"/>
    <property type="molecule type" value="Genomic_DNA"/>
</dbReference>
<protein>
    <submittedName>
        <fullName evidence="9">DEAD/DEAH box helicase</fullName>
    </submittedName>
</protein>
<dbReference type="InterPro" id="IPR001650">
    <property type="entry name" value="Helicase_C-like"/>
</dbReference>
<evidence type="ECO:0000256" key="5">
    <source>
        <dbReference type="ARBA" id="ARBA00038437"/>
    </source>
</evidence>
<keyword evidence="1" id="KW-0547">Nucleotide-binding</keyword>
<dbReference type="GO" id="GO:0003724">
    <property type="term" value="F:RNA helicase activity"/>
    <property type="evidence" value="ECO:0007669"/>
    <property type="project" value="TreeGrafter"/>
</dbReference>
<dbReference type="AlphaFoldDB" id="A0A3N4GJ23"/>
<evidence type="ECO:0000313" key="10">
    <source>
        <dbReference type="Proteomes" id="UP000273977"/>
    </source>
</evidence>
<keyword evidence="10" id="KW-1185">Reference proteome</keyword>
<dbReference type="Pfam" id="PF00270">
    <property type="entry name" value="DEAD"/>
    <property type="match status" value="1"/>
</dbReference>
<dbReference type="InterPro" id="IPR050079">
    <property type="entry name" value="DEAD_box_RNA_helicase"/>
</dbReference>
<dbReference type="InterPro" id="IPR027417">
    <property type="entry name" value="P-loop_NTPase"/>
</dbReference>
<dbReference type="SUPFAM" id="SSF52540">
    <property type="entry name" value="P-loop containing nucleoside triphosphate hydrolases"/>
    <property type="match status" value="1"/>
</dbReference>
<evidence type="ECO:0000256" key="3">
    <source>
        <dbReference type="ARBA" id="ARBA00022806"/>
    </source>
</evidence>
<dbReference type="GO" id="GO:0016787">
    <property type="term" value="F:hydrolase activity"/>
    <property type="evidence" value="ECO:0007669"/>
    <property type="project" value="UniProtKB-KW"/>
</dbReference>
<evidence type="ECO:0000259" key="7">
    <source>
        <dbReference type="PROSITE" id="PS51192"/>
    </source>
</evidence>
<dbReference type="Gene3D" id="3.40.50.300">
    <property type="entry name" value="P-loop containing nucleotide triphosphate hydrolases"/>
    <property type="match status" value="2"/>
</dbReference>
<dbReference type="CDD" id="cd00268">
    <property type="entry name" value="DEADc"/>
    <property type="match status" value="1"/>
</dbReference>
<dbReference type="CDD" id="cd18787">
    <property type="entry name" value="SF2_C_DEAD"/>
    <property type="match status" value="1"/>
</dbReference>
<evidence type="ECO:0000256" key="1">
    <source>
        <dbReference type="ARBA" id="ARBA00022741"/>
    </source>
</evidence>